<dbReference type="Pfam" id="PF11951">
    <property type="entry name" value="Fungal_trans_2"/>
    <property type="match status" value="1"/>
</dbReference>
<sequence length="549" mass="61396">MVGVPGRSKGCNTCRKRKKGCDLRRPACGQCLASGRVCEGYERPLSFVPYRDGNRGVLPDTGGLGQRSTRNQLKDPLLLVHNGLDRASWENLVLGRFWEIHLPGKELIMSPFAELSTSIGWYDLASCLAFGDSVLRLSLLALSFARLHLLDPDNNDTLHHSIKLYGDALKELNVALRYRNRRLSDDVLYACAVLALYEVFQGAAAATGREQIQSLGYSWMSHTKGVCILLQVRGPERHSDGLAHRQFRSMRLNGLISAIQARKKSFFNTEEWLSKPWSKNPKNLRDEVIDILAVVPDMLENVDATRAMLYTGEDSDLVFDELQCIVGRCCHIDIALQDWMDKLQAFCRKSNFSHAWPEALIDSPNDVPAGVYSLAHITILYWAICIVVYTNLRQVIADLGALRPSYAPMTLSPHTEPSQYATMIRKAAPYFFHPALGGIGPTNASFPMGIAMLYFGASENEEELQAILAYFSQLRMGGTIKRFLNSMRADSVNGRVMPTEESHSRGQLGQHNTAIRWWGFVISPLMPGTESEEGMRRNKIGVYGSCLFE</sequence>
<keyword evidence="4" id="KW-1185">Reference proteome</keyword>
<dbReference type="Pfam" id="PF00172">
    <property type="entry name" value="Zn_clus"/>
    <property type="match status" value="1"/>
</dbReference>
<evidence type="ECO:0000256" key="1">
    <source>
        <dbReference type="ARBA" id="ARBA00023242"/>
    </source>
</evidence>
<organism evidence="3 4">
    <name type="scientific">Pseudovirgaria hyperparasitica</name>
    <dbReference type="NCBI Taxonomy" id="470096"/>
    <lineage>
        <taxon>Eukaryota</taxon>
        <taxon>Fungi</taxon>
        <taxon>Dikarya</taxon>
        <taxon>Ascomycota</taxon>
        <taxon>Pezizomycotina</taxon>
        <taxon>Dothideomycetes</taxon>
        <taxon>Dothideomycetes incertae sedis</taxon>
        <taxon>Acrospermales</taxon>
        <taxon>Acrospermaceae</taxon>
        <taxon>Pseudovirgaria</taxon>
    </lineage>
</organism>
<dbReference type="SMART" id="SM00066">
    <property type="entry name" value="GAL4"/>
    <property type="match status" value="1"/>
</dbReference>
<dbReference type="Proteomes" id="UP000799437">
    <property type="component" value="Unassembled WGS sequence"/>
</dbReference>
<protein>
    <recommendedName>
        <fullName evidence="2">Zn(2)-C6 fungal-type domain-containing protein</fullName>
    </recommendedName>
</protein>
<dbReference type="PROSITE" id="PS50048">
    <property type="entry name" value="ZN2_CY6_FUNGAL_2"/>
    <property type="match status" value="1"/>
</dbReference>
<evidence type="ECO:0000313" key="4">
    <source>
        <dbReference type="Proteomes" id="UP000799437"/>
    </source>
</evidence>
<dbReference type="CDD" id="cd00067">
    <property type="entry name" value="GAL4"/>
    <property type="match status" value="1"/>
</dbReference>
<gene>
    <name evidence="3" type="ORF">EJ05DRAFT_504704</name>
</gene>
<dbReference type="Gene3D" id="4.10.240.10">
    <property type="entry name" value="Zn(2)-C6 fungal-type DNA-binding domain"/>
    <property type="match status" value="1"/>
</dbReference>
<dbReference type="PROSITE" id="PS00463">
    <property type="entry name" value="ZN2_CY6_FUNGAL_1"/>
    <property type="match status" value="1"/>
</dbReference>
<reference evidence="3" key="1">
    <citation type="journal article" date="2020" name="Stud. Mycol.">
        <title>101 Dothideomycetes genomes: a test case for predicting lifestyles and emergence of pathogens.</title>
        <authorList>
            <person name="Haridas S."/>
            <person name="Albert R."/>
            <person name="Binder M."/>
            <person name="Bloem J."/>
            <person name="Labutti K."/>
            <person name="Salamov A."/>
            <person name="Andreopoulos B."/>
            <person name="Baker S."/>
            <person name="Barry K."/>
            <person name="Bills G."/>
            <person name="Bluhm B."/>
            <person name="Cannon C."/>
            <person name="Castanera R."/>
            <person name="Culley D."/>
            <person name="Daum C."/>
            <person name="Ezra D."/>
            <person name="Gonzalez J."/>
            <person name="Henrissat B."/>
            <person name="Kuo A."/>
            <person name="Liang C."/>
            <person name="Lipzen A."/>
            <person name="Lutzoni F."/>
            <person name="Magnuson J."/>
            <person name="Mondo S."/>
            <person name="Nolan M."/>
            <person name="Ohm R."/>
            <person name="Pangilinan J."/>
            <person name="Park H.-J."/>
            <person name="Ramirez L."/>
            <person name="Alfaro M."/>
            <person name="Sun H."/>
            <person name="Tritt A."/>
            <person name="Yoshinaga Y."/>
            <person name="Zwiers L.-H."/>
            <person name="Turgeon B."/>
            <person name="Goodwin S."/>
            <person name="Spatafora J."/>
            <person name="Crous P."/>
            <person name="Grigoriev I."/>
        </authorList>
    </citation>
    <scope>NUCLEOTIDE SEQUENCE</scope>
    <source>
        <strain evidence="3">CBS 121739</strain>
    </source>
</reference>
<proteinExistence type="predicted"/>
<dbReference type="AlphaFoldDB" id="A0A6A6VSG4"/>
<name>A0A6A6VSG4_9PEZI</name>
<dbReference type="OrthoDB" id="3525185at2759"/>
<dbReference type="EMBL" id="ML996583">
    <property type="protein sequence ID" value="KAF2753608.1"/>
    <property type="molecule type" value="Genomic_DNA"/>
</dbReference>
<dbReference type="InterPro" id="IPR021858">
    <property type="entry name" value="Fun_TF"/>
</dbReference>
<dbReference type="GeneID" id="54488667"/>
<dbReference type="SUPFAM" id="SSF57701">
    <property type="entry name" value="Zn2/Cys6 DNA-binding domain"/>
    <property type="match status" value="1"/>
</dbReference>
<dbReference type="PANTHER" id="PTHR38111:SF11">
    <property type="entry name" value="TRANSCRIPTION FACTOR DOMAIN-CONTAINING PROTEIN-RELATED"/>
    <property type="match status" value="1"/>
</dbReference>
<dbReference type="InterPro" id="IPR053178">
    <property type="entry name" value="Osmoadaptation_assoc"/>
</dbReference>
<accession>A0A6A6VSG4</accession>
<feature type="domain" description="Zn(2)-C6 fungal-type" evidence="2">
    <location>
        <begin position="10"/>
        <end position="38"/>
    </location>
</feature>
<dbReference type="RefSeq" id="XP_033596059.1">
    <property type="nucleotide sequence ID" value="XM_033747613.1"/>
</dbReference>
<dbReference type="GO" id="GO:0008270">
    <property type="term" value="F:zinc ion binding"/>
    <property type="evidence" value="ECO:0007669"/>
    <property type="project" value="InterPro"/>
</dbReference>
<evidence type="ECO:0000313" key="3">
    <source>
        <dbReference type="EMBL" id="KAF2753608.1"/>
    </source>
</evidence>
<dbReference type="InterPro" id="IPR001138">
    <property type="entry name" value="Zn2Cys6_DnaBD"/>
</dbReference>
<keyword evidence="1" id="KW-0539">Nucleus</keyword>
<dbReference type="GO" id="GO:0000981">
    <property type="term" value="F:DNA-binding transcription factor activity, RNA polymerase II-specific"/>
    <property type="evidence" value="ECO:0007669"/>
    <property type="project" value="InterPro"/>
</dbReference>
<dbReference type="PANTHER" id="PTHR38111">
    <property type="entry name" value="ZN(2)-C6 FUNGAL-TYPE DOMAIN-CONTAINING PROTEIN-RELATED"/>
    <property type="match status" value="1"/>
</dbReference>
<evidence type="ECO:0000259" key="2">
    <source>
        <dbReference type="PROSITE" id="PS50048"/>
    </source>
</evidence>
<dbReference type="InterPro" id="IPR036864">
    <property type="entry name" value="Zn2-C6_fun-type_DNA-bd_sf"/>
</dbReference>